<organism evidence="1 2">
    <name type="scientific">Streptomyces aurantiacus JA 4570</name>
    <dbReference type="NCBI Taxonomy" id="1286094"/>
    <lineage>
        <taxon>Bacteria</taxon>
        <taxon>Bacillati</taxon>
        <taxon>Actinomycetota</taxon>
        <taxon>Actinomycetes</taxon>
        <taxon>Kitasatosporales</taxon>
        <taxon>Streptomycetaceae</taxon>
        <taxon>Streptomyces</taxon>
        <taxon>Streptomyces aurantiacus group</taxon>
    </lineage>
</organism>
<comment type="caution">
    <text evidence="1">The sequence shown here is derived from an EMBL/GenBank/DDBJ whole genome shotgun (WGS) entry which is preliminary data.</text>
</comment>
<sequence>MLQQRWLDANPLPAAEWPSLRQRESEAATKVLKGG</sequence>
<accession>S3ZC27</accession>
<name>S3ZC27_9ACTN</name>
<gene>
    <name evidence="1" type="ORF">STRAU_6777</name>
</gene>
<reference evidence="1 2" key="1">
    <citation type="submission" date="2013-02" db="EMBL/GenBank/DDBJ databases">
        <title>Draft Genome Sequence of Streptomyces aurantiacus, Which Produces Setomimycin.</title>
        <authorList>
            <person name="Gruening B.A."/>
            <person name="Praeg A."/>
            <person name="Erxleben A."/>
            <person name="Guenther S."/>
            <person name="Mueller M."/>
        </authorList>
    </citation>
    <scope>NUCLEOTIDE SEQUENCE [LARGE SCALE GENOMIC DNA]</scope>
    <source>
        <strain evidence="1 2">JA 4570</strain>
    </source>
</reference>
<dbReference type="Proteomes" id="UP000014629">
    <property type="component" value="Unassembled WGS sequence"/>
</dbReference>
<proteinExistence type="predicted"/>
<dbReference type="EMBL" id="AOPZ01000441">
    <property type="protein sequence ID" value="EPH40164.1"/>
    <property type="molecule type" value="Genomic_DNA"/>
</dbReference>
<evidence type="ECO:0000313" key="1">
    <source>
        <dbReference type="EMBL" id="EPH40164.1"/>
    </source>
</evidence>
<dbReference type="AlphaFoldDB" id="S3ZC27"/>
<keyword evidence="2" id="KW-1185">Reference proteome</keyword>
<protein>
    <submittedName>
        <fullName evidence="1">Uncharacterized protein</fullName>
    </submittedName>
</protein>
<evidence type="ECO:0000313" key="2">
    <source>
        <dbReference type="Proteomes" id="UP000014629"/>
    </source>
</evidence>